<proteinExistence type="predicted"/>
<dbReference type="WBParaSite" id="Smp_055220.1">
    <property type="protein sequence ID" value="Smp_055220.1"/>
    <property type="gene ID" value="Smp_055220"/>
</dbReference>
<protein>
    <submittedName>
        <fullName evidence="3">Putative surface protein PspC</fullName>
    </submittedName>
</protein>
<evidence type="ECO:0000256" key="1">
    <source>
        <dbReference type="SAM" id="MobiDB-lite"/>
    </source>
</evidence>
<dbReference type="STRING" id="6183.A0A5K4EF00"/>
<sequence length="751" mass="84664">MSLNKSNKSACIPANIYCEYTHDRYQDEGLRLLEKYLPYLNPETGLRNRMITRDPVTGLGDLEAEWNPLNGCHLRRRHFPHRDPIRMEGDMGTEYNCLYTTKELTCKDRVNTTDTNYSNGYFYVDHLNNKNENKHSDDNYNSNNNNTHEDYTQDRDPITLQGDLGEELDMFRPHGGRPRNKIDRNIHVSRSDSISGRCEYNVENNSVNHYNERQCNEENSRRYSYLATDPITHSLPETKLVRSQSVRHYKEAWATHDPIGYMHRTSTSYKTDKVRGMKHFPCNKNSDDPVTHRLSIDHHRQQHRPQLTYTASKSRFNTLRANTNPITHQQKNISSDQSPIELNDETSTIGDFNEVTIGNVSAVPENRKLRRALRNPITGEGMCDSDYIDLLKLPSEYYFRRNRDTLSSTLNIHPHSPPVQPSSTTTPSTNTAVSVKKVPAQKDANSTSKPTASKPRHQTPPPPSQPTLTQQPPKLEPKVEKSTPQPIEKKVIRPKKPEMLTEKQPVKENKQPVGSVTQSQPITETQLSTKEAEPQTPKMVAEPQTLETEKQKTPKEVAKPQTPKTEKPEAPKETVKLQTPETGEPQTPKGATNPQKLEAEIPQAPKEVAKPQTPKTEELKMPKEIVIPETSGKTAELHTPVETPITPASHTLEESTAETKSAGKPVPQSLSEELELAIGESKSPQPPTSSSNNKIRDGMSEDLHSPAVQSPPTSEANSFVDNKMSRLSDAQTLKNDLTPRPSTELPETGEA</sequence>
<organism evidence="2 3">
    <name type="scientific">Schistosoma mansoni</name>
    <name type="common">Blood fluke</name>
    <dbReference type="NCBI Taxonomy" id="6183"/>
    <lineage>
        <taxon>Eukaryota</taxon>
        <taxon>Metazoa</taxon>
        <taxon>Spiralia</taxon>
        <taxon>Lophotrochozoa</taxon>
        <taxon>Platyhelminthes</taxon>
        <taxon>Trematoda</taxon>
        <taxon>Digenea</taxon>
        <taxon>Strigeidida</taxon>
        <taxon>Schistosomatoidea</taxon>
        <taxon>Schistosomatidae</taxon>
        <taxon>Schistosoma</taxon>
    </lineage>
</organism>
<feature type="compositionally biased region" description="Polar residues" evidence="1">
    <location>
        <begin position="576"/>
        <end position="595"/>
    </location>
</feature>
<reference evidence="2" key="1">
    <citation type="journal article" date="2012" name="PLoS Negl. Trop. Dis.">
        <title>A systematically improved high quality genome and transcriptome of the human blood fluke Schistosoma mansoni.</title>
        <authorList>
            <person name="Protasio A.V."/>
            <person name="Tsai I.J."/>
            <person name="Babbage A."/>
            <person name="Nichol S."/>
            <person name="Hunt M."/>
            <person name="Aslett M.A."/>
            <person name="De Silva N."/>
            <person name="Velarde G.S."/>
            <person name="Anderson T.J."/>
            <person name="Clark R.C."/>
            <person name="Davidson C."/>
            <person name="Dillon G.P."/>
            <person name="Holroyd N.E."/>
            <person name="LoVerde P.T."/>
            <person name="Lloyd C."/>
            <person name="McQuillan J."/>
            <person name="Oliveira G."/>
            <person name="Otto T.D."/>
            <person name="Parker-Manuel S.J."/>
            <person name="Quail M.A."/>
            <person name="Wilson R.A."/>
            <person name="Zerlotini A."/>
            <person name="Dunne D.W."/>
            <person name="Berriman M."/>
        </authorList>
    </citation>
    <scope>NUCLEOTIDE SEQUENCE [LARGE SCALE GENOMIC DNA]</scope>
    <source>
        <strain evidence="2">Puerto Rican</strain>
    </source>
</reference>
<dbReference type="InParanoid" id="A0A5K4EF00"/>
<reference evidence="3" key="2">
    <citation type="submission" date="2019-11" db="UniProtKB">
        <authorList>
            <consortium name="WormBaseParasite"/>
        </authorList>
    </citation>
    <scope>IDENTIFICATION</scope>
    <source>
        <strain evidence="3">Puerto Rican</strain>
    </source>
</reference>
<feature type="region of interest" description="Disordered" evidence="1">
    <location>
        <begin position="409"/>
        <end position="751"/>
    </location>
</feature>
<feature type="compositionally biased region" description="Basic and acidic residues" evidence="1">
    <location>
        <begin position="694"/>
        <end position="704"/>
    </location>
</feature>
<dbReference type="AlphaFoldDB" id="A0A5K4EF00"/>
<feature type="compositionally biased region" description="Basic and acidic residues" evidence="1">
    <location>
        <begin position="475"/>
        <end position="510"/>
    </location>
</feature>
<feature type="region of interest" description="Disordered" evidence="1">
    <location>
        <begin position="128"/>
        <end position="154"/>
    </location>
</feature>
<dbReference type="ExpressionAtlas" id="A0A5K4EF00">
    <property type="expression patterns" value="baseline and differential"/>
</dbReference>
<evidence type="ECO:0000313" key="3">
    <source>
        <dbReference type="WBParaSite" id="Smp_055220.1"/>
    </source>
</evidence>
<feature type="compositionally biased region" description="Polar residues" evidence="1">
    <location>
        <begin position="707"/>
        <end position="720"/>
    </location>
</feature>
<name>A0A5K4EF00_SCHMA</name>
<dbReference type="Proteomes" id="UP000008854">
    <property type="component" value="Unassembled WGS sequence"/>
</dbReference>
<feature type="compositionally biased region" description="Polar residues" evidence="1">
    <location>
        <begin position="512"/>
        <end position="529"/>
    </location>
</feature>
<accession>A0A5K4EF00</accession>
<evidence type="ECO:0000313" key="2">
    <source>
        <dbReference type="Proteomes" id="UP000008854"/>
    </source>
</evidence>
<feature type="compositionally biased region" description="Basic and acidic residues" evidence="1">
    <location>
        <begin position="547"/>
        <end position="575"/>
    </location>
</feature>
<feature type="compositionally biased region" description="Basic and acidic residues" evidence="1">
    <location>
        <begin position="128"/>
        <end position="138"/>
    </location>
</feature>
<feature type="compositionally biased region" description="Low complexity" evidence="1">
    <location>
        <begin position="421"/>
        <end position="435"/>
    </location>
</feature>
<keyword evidence="2" id="KW-1185">Reference proteome</keyword>